<name>A0A0F9BMG2_9ZZZZ</name>
<dbReference type="AlphaFoldDB" id="A0A0F9BMG2"/>
<sequence>MRIIIGVATVPARYPFFSKKVLPNLKAMSDEVWVYTDGNSPVLIRHTSFGTSLVDCPHQSVGDAGKFFGAERTTHQDFYYLSCDDDLIYPWDYAEKMIQWIDFFDRRAVISLHGSTFSQMPVTSYYKDKGTIPCLGVSLVAQRVLFPGSGASGFHSSCLNIDVKSQFLCRNMADVWFGRLLQIQKIPA</sequence>
<gene>
    <name evidence="1" type="ORF">LCGC14_2429670</name>
</gene>
<accession>A0A0F9BMG2</accession>
<evidence type="ECO:0008006" key="2">
    <source>
        <dbReference type="Google" id="ProtNLM"/>
    </source>
</evidence>
<feature type="non-terminal residue" evidence="1">
    <location>
        <position position="188"/>
    </location>
</feature>
<dbReference type="EMBL" id="LAZR01037132">
    <property type="protein sequence ID" value="KKL23010.1"/>
    <property type="molecule type" value="Genomic_DNA"/>
</dbReference>
<comment type="caution">
    <text evidence="1">The sequence shown here is derived from an EMBL/GenBank/DDBJ whole genome shotgun (WGS) entry which is preliminary data.</text>
</comment>
<organism evidence="1">
    <name type="scientific">marine sediment metagenome</name>
    <dbReference type="NCBI Taxonomy" id="412755"/>
    <lineage>
        <taxon>unclassified sequences</taxon>
        <taxon>metagenomes</taxon>
        <taxon>ecological metagenomes</taxon>
    </lineage>
</organism>
<evidence type="ECO:0000313" key="1">
    <source>
        <dbReference type="EMBL" id="KKL23010.1"/>
    </source>
</evidence>
<proteinExistence type="predicted"/>
<reference evidence="1" key="1">
    <citation type="journal article" date="2015" name="Nature">
        <title>Complex archaea that bridge the gap between prokaryotes and eukaryotes.</title>
        <authorList>
            <person name="Spang A."/>
            <person name="Saw J.H."/>
            <person name="Jorgensen S.L."/>
            <person name="Zaremba-Niedzwiedzka K."/>
            <person name="Martijn J."/>
            <person name="Lind A.E."/>
            <person name="van Eijk R."/>
            <person name="Schleper C."/>
            <person name="Guy L."/>
            <person name="Ettema T.J."/>
        </authorList>
    </citation>
    <scope>NUCLEOTIDE SEQUENCE</scope>
</reference>
<protein>
    <recommendedName>
        <fullName evidence="2">Glycosyltransferase 2-like domain-containing protein</fullName>
    </recommendedName>
</protein>